<comment type="subcellular location">
    <subcellularLocation>
        <location evidence="1">Membrane</location>
        <topology evidence="1">Multi-pass membrane protein</topology>
    </subcellularLocation>
</comment>
<dbReference type="GO" id="GO:0016020">
    <property type="term" value="C:membrane"/>
    <property type="evidence" value="ECO:0007669"/>
    <property type="project" value="UniProtKB-SubCell"/>
</dbReference>
<protein>
    <recommendedName>
        <fullName evidence="7">EamA domain-containing protein</fullName>
    </recommendedName>
</protein>
<dbReference type="PANTHER" id="PTHR32322">
    <property type="entry name" value="INNER MEMBRANE TRANSPORTER"/>
    <property type="match status" value="1"/>
</dbReference>
<dbReference type="KEGG" id="mars:A8C75_01780"/>
<dbReference type="InterPro" id="IPR000620">
    <property type="entry name" value="EamA_dom"/>
</dbReference>
<feature type="transmembrane region" description="Helical" evidence="6">
    <location>
        <begin position="34"/>
        <end position="53"/>
    </location>
</feature>
<reference evidence="9" key="1">
    <citation type="submission" date="2016-05" db="EMBL/GenBank/DDBJ databases">
        <authorList>
            <person name="Baek K."/>
            <person name="Yang S.-J."/>
        </authorList>
    </citation>
    <scope>NUCLEOTIDE SEQUENCE [LARGE SCALE GENOMIC DNA]</scope>
    <source>
        <strain evidence="9">ST58-10</strain>
    </source>
</reference>
<gene>
    <name evidence="8" type="ORF">A8C75_01780</name>
</gene>
<reference evidence="8 9" key="2">
    <citation type="journal article" date="2018" name="Int. J. Syst. Evol. Microbiol.">
        <title>Marinobacterium aestuarii sp. nov., a benzene-degrading marine bacterium isolated from estuary sediment.</title>
        <authorList>
            <person name="Bae S.S."/>
            <person name="Jung J."/>
            <person name="Chung D."/>
            <person name="Baek K."/>
        </authorList>
    </citation>
    <scope>NUCLEOTIDE SEQUENCE [LARGE SCALE GENOMIC DNA]</scope>
    <source>
        <strain evidence="8 9">ST58-10</strain>
    </source>
</reference>
<evidence type="ECO:0000256" key="5">
    <source>
        <dbReference type="ARBA" id="ARBA00023136"/>
    </source>
</evidence>
<feature type="transmembrane region" description="Helical" evidence="6">
    <location>
        <begin position="118"/>
        <end position="136"/>
    </location>
</feature>
<dbReference type="STRING" id="1821621.A8C75_01780"/>
<evidence type="ECO:0000256" key="6">
    <source>
        <dbReference type="SAM" id="Phobius"/>
    </source>
</evidence>
<sequence length="295" mass="32000">MSVPSAYLAVLAIWATTPLGIAWSSETVNPLMAAWLRMGIAAVLGWLLVRTLRLDMPWHRQALRSYAFATLGIFGAMSSTYLAVRFVPSGLISVIFGLSPVLSALLAQVLLREAPMAPHRWLACVIALSGLGWIFMDDATLSLETWPGIALLLLAVLLFSLSAVMVKREALAIHPLPHTVGALMLSLPCYGLLWLLLDGTAPTFDFSSHSPWAILYLAVFGSLIGFVSYFYILSKLPPSTVALVTLITPVFALLLGSLLNDENVGLSVWSGTAVIMTGLALFFWGHRLRPARLLL</sequence>
<comment type="similarity">
    <text evidence="2">Belongs to the EamA transporter family.</text>
</comment>
<evidence type="ECO:0000259" key="7">
    <source>
        <dbReference type="Pfam" id="PF00892"/>
    </source>
</evidence>
<evidence type="ECO:0000313" key="9">
    <source>
        <dbReference type="Proteomes" id="UP000078070"/>
    </source>
</evidence>
<evidence type="ECO:0000256" key="1">
    <source>
        <dbReference type="ARBA" id="ARBA00004141"/>
    </source>
</evidence>
<feature type="transmembrane region" description="Helical" evidence="6">
    <location>
        <begin position="148"/>
        <end position="166"/>
    </location>
</feature>
<feature type="transmembrane region" description="Helical" evidence="6">
    <location>
        <begin position="178"/>
        <end position="197"/>
    </location>
</feature>
<evidence type="ECO:0000256" key="2">
    <source>
        <dbReference type="ARBA" id="ARBA00007362"/>
    </source>
</evidence>
<feature type="transmembrane region" description="Helical" evidence="6">
    <location>
        <begin position="212"/>
        <end position="233"/>
    </location>
</feature>
<dbReference type="Proteomes" id="UP000078070">
    <property type="component" value="Chromosome"/>
</dbReference>
<dbReference type="RefSeq" id="WP_067377265.1">
    <property type="nucleotide sequence ID" value="NZ_CP015839.1"/>
</dbReference>
<dbReference type="OrthoDB" id="9776210at2"/>
<feature type="transmembrane region" description="Helical" evidence="6">
    <location>
        <begin position="65"/>
        <end position="84"/>
    </location>
</feature>
<dbReference type="AlphaFoldDB" id="A0A1A9ETX9"/>
<dbReference type="Pfam" id="PF00892">
    <property type="entry name" value="EamA"/>
    <property type="match status" value="2"/>
</dbReference>
<proteinExistence type="inferred from homology"/>
<keyword evidence="5 6" id="KW-0472">Membrane</keyword>
<feature type="transmembrane region" description="Helical" evidence="6">
    <location>
        <begin position="266"/>
        <end position="285"/>
    </location>
</feature>
<accession>A0A1A9ETX9</accession>
<keyword evidence="4 6" id="KW-1133">Transmembrane helix</keyword>
<evidence type="ECO:0000256" key="4">
    <source>
        <dbReference type="ARBA" id="ARBA00022989"/>
    </source>
</evidence>
<dbReference type="PANTHER" id="PTHR32322:SF2">
    <property type="entry name" value="EAMA DOMAIN-CONTAINING PROTEIN"/>
    <property type="match status" value="1"/>
</dbReference>
<evidence type="ECO:0000256" key="3">
    <source>
        <dbReference type="ARBA" id="ARBA00022692"/>
    </source>
</evidence>
<dbReference type="SUPFAM" id="SSF103481">
    <property type="entry name" value="Multidrug resistance efflux transporter EmrE"/>
    <property type="match status" value="2"/>
</dbReference>
<feature type="domain" description="EamA" evidence="7">
    <location>
        <begin position="8"/>
        <end position="135"/>
    </location>
</feature>
<dbReference type="InterPro" id="IPR037185">
    <property type="entry name" value="EmrE-like"/>
</dbReference>
<dbReference type="InterPro" id="IPR050638">
    <property type="entry name" value="AA-Vitamin_Transporters"/>
</dbReference>
<dbReference type="EMBL" id="CP015839">
    <property type="protein sequence ID" value="ANG61317.1"/>
    <property type="molecule type" value="Genomic_DNA"/>
</dbReference>
<feature type="domain" description="EamA" evidence="7">
    <location>
        <begin position="147"/>
        <end position="283"/>
    </location>
</feature>
<keyword evidence="3 6" id="KW-0812">Transmembrane</keyword>
<keyword evidence="9" id="KW-1185">Reference proteome</keyword>
<organism evidence="8 9">
    <name type="scientific">Marinobacterium aestuarii</name>
    <dbReference type="NCBI Taxonomy" id="1821621"/>
    <lineage>
        <taxon>Bacteria</taxon>
        <taxon>Pseudomonadati</taxon>
        <taxon>Pseudomonadota</taxon>
        <taxon>Gammaproteobacteria</taxon>
        <taxon>Oceanospirillales</taxon>
        <taxon>Oceanospirillaceae</taxon>
        <taxon>Marinobacterium</taxon>
    </lineage>
</organism>
<feature type="transmembrane region" description="Helical" evidence="6">
    <location>
        <begin position="240"/>
        <end position="260"/>
    </location>
</feature>
<name>A0A1A9ETX9_9GAMM</name>
<feature type="transmembrane region" description="Helical" evidence="6">
    <location>
        <begin position="90"/>
        <end position="111"/>
    </location>
</feature>
<evidence type="ECO:0000313" key="8">
    <source>
        <dbReference type="EMBL" id="ANG61317.1"/>
    </source>
</evidence>